<proteinExistence type="predicted"/>
<dbReference type="Proteomes" id="UP000648187">
    <property type="component" value="Unassembled WGS sequence"/>
</dbReference>
<feature type="domain" description="BED-type" evidence="5">
    <location>
        <begin position="95"/>
        <end position="147"/>
    </location>
</feature>
<evidence type="ECO:0000256" key="4">
    <source>
        <dbReference type="PROSITE-ProRule" id="PRU00027"/>
    </source>
</evidence>
<dbReference type="Pfam" id="PF02892">
    <property type="entry name" value="zf-BED"/>
    <property type="match status" value="2"/>
</dbReference>
<name>A0A835GD91_SPOEX</name>
<dbReference type="SMART" id="SM00614">
    <property type="entry name" value="ZnF_BED"/>
    <property type="match status" value="2"/>
</dbReference>
<evidence type="ECO:0000259" key="5">
    <source>
        <dbReference type="PROSITE" id="PS50808"/>
    </source>
</evidence>
<dbReference type="PROSITE" id="PS50808">
    <property type="entry name" value="ZF_BED"/>
    <property type="match status" value="2"/>
</dbReference>
<protein>
    <recommendedName>
        <fullName evidence="5">BED-type domain-containing protein</fullName>
    </recommendedName>
</protein>
<keyword evidence="1" id="KW-0479">Metal-binding</keyword>
<sequence>MNKDFEDITFTEFKGAYRGRELSAVWENFLRSENRLYALCKLCRKVLKCGSTVNLRYHLERTHDIKVNLSKKKSINKGDAENMEFSNIPHKRTRTKLSSVWQYYSRSSDKNYAQCKLCKNVLSCGGGTTSSLRKHLSSKHDIKSDDKREVYQFIEVGNDDSSSDYSE</sequence>
<dbReference type="PANTHER" id="PTHR34396:SF25">
    <property type="entry name" value="BOUNDARY ELEMENT ASSOCIATED FACTOR"/>
    <property type="match status" value="1"/>
</dbReference>
<reference evidence="6" key="1">
    <citation type="submission" date="2020-08" db="EMBL/GenBank/DDBJ databases">
        <title>Spodoptera exigua strain:BAW_Kor-Di-RS1 Genome sequencing and assembly.</title>
        <authorList>
            <person name="Kim J."/>
            <person name="Nam H.Y."/>
            <person name="Kwon M."/>
            <person name="Choi J.H."/>
            <person name="Cho S.R."/>
            <person name="Kim G.-H."/>
        </authorList>
    </citation>
    <scope>NUCLEOTIDE SEQUENCE</scope>
    <source>
        <strain evidence="6">BAW_Kor-Di-RS1</strain>
        <tissue evidence="6">Whole-body</tissue>
    </source>
</reference>
<gene>
    <name evidence="6" type="ORF">HW555_009365</name>
</gene>
<evidence type="ECO:0000313" key="7">
    <source>
        <dbReference type="Proteomes" id="UP000648187"/>
    </source>
</evidence>
<dbReference type="InterPro" id="IPR003656">
    <property type="entry name" value="Znf_BED"/>
</dbReference>
<evidence type="ECO:0000256" key="2">
    <source>
        <dbReference type="ARBA" id="ARBA00022771"/>
    </source>
</evidence>
<dbReference type="InterPro" id="IPR053031">
    <property type="entry name" value="Cuticle_assoc_protein"/>
</dbReference>
<evidence type="ECO:0000256" key="1">
    <source>
        <dbReference type="ARBA" id="ARBA00022723"/>
    </source>
</evidence>
<dbReference type="EMBL" id="JACKWZ010000206">
    <property type="protein sequence ID" value="KAF9412010.1"/>
    <property type="molecule type" value="Genomic_DNA"/>
</dbReference>
<organism evidence="6 7">
    <name type="scientific">Spodoptera exigua</name>
    <name type="common">Beet armyworm</name>
    <name type="synonym">Noctua fulgens</name>
    <dbReference type="NCBI Taxonomy" id="7107"/>
    <lineage>
        <taxon>Eukaryota</taxon>
        <taxon>Metazoa</taxon>
        <taxon>Ecdysozoa</taxon>
        <taxon>Arthropoda</taxon>
        <taxon>Hexapoda</taxon>
        <taxon>Insecta</taxon>
        <taxon>Pterygota</taxon>
        <taxon>Neoptera</taxon>
        <taxon>Endopterygota</taxon>
        <taxon>Lepidoptera</taxon>
        <taxon>Glossata</taxon>
        <taxon>Ditrysia</taxon>
        <taxon>Noctuoidea</taxon>
        <taxon>Noctuidae</taxon>
        <taxon>Amphipyrinae</taxon>
        <taxon>Spodoptera</taxon>
    </lineage>
</organism>
<comment type="caution">
    <text evidence="6">The sequence shown here is derived from an EMBL/GenBank/DDBJ whole genome shotgun (WGS) entry which is preliminary data.</text>
</comment>
<dbReference type="InterPro" id="IPR036236">
    <property type="entry name" value="Znf_C2H2_sf"/>
</dbReference>
<dbReference type="PANTHER" id="PTHR34396">
    <property type="entry name" value="OS03G0264950 PROTEIN-RELATED"/>
    <property type="match status" value="1"/>
</dbReference>
<dbReference type="AlphaFoldDB" id="A0A835GD91"/>
<dbReference type="SUPFAM" id="SSF57667">
    <property type="entry name" value="beta-beta-alpha zinc fingers"/>
    <property type="match status" value="2"/>
</dbReference>
<accession>A0A835GD91</accession>
<dbReference type="GO" id="GO:0008270">
    <property type="term" value="F:zinc ion binding"/>
    <property type="evidence" value="ECO:0007669"/>
    <property type="project" value="UniProtKB-KW"/>
</dbReference>
<keyword evidence="3" id="KW-0862">Zinc</keyword>
<evidence type="ECO:0000256" key="3">
    <source>
        <dbReference type="ARBA" id="ARBA00022833"/>
    </source>
</evidence>
<evidence type="ECO:0000313" key="6">
    <source>
        <dbReference type="EMBL" id="KAF9412010.1"/>
    </source>
</evidence>
<dbReference type="GO" id="GO:1990837">
    <property type="term" value="F:sequence-specific double-stranded DNA binding"/>
    <property type="evidence" value="ECO:0007669"/>
    <property type="project" value="TreeGrafter"/>
</dbReference>
<keyword evidence="2 4" id="KW-0863">Zinc-finger</keyword>
<dbReference type="GO" id="GO:0006357">
    <property type="term" value="P:regulation of transcription by RNA polymerase II"/>
    <property type="evidence" value="ECO:0007669"/>
    <property type="project" value="TreeGrafter"/>
</dbReference>
<dbReference type="GO" id="GO:0005634">
    <property type="term" value="C:nucleus"/>
    <property type="evidence" value="ECO:0007669"/>
    <property type="project" value="TreeGrafter"/>
</dbReference>
<keyword evidence="7" id="KW-1185">Reference proteome</keyword>
<feature type="domain" description="BED-type" evidence="5">
    <location>
        <begin position="20"/>
        <end position="70"/>
    </location>
</feature>